<protein>
    <recommendedName>
        <fullName evidence="6">Transmembrane protein</fullName>
    </recommendedName>
</protein>
<name>A0A397IC35_9GLOM</name>
<evidence type="ECO:0000313" key="5">
    <source>
        <dbReference type="Proteomes" id="UP000266861"/>
    </source>
</evidence>
<feature type="region of interest" description="Disordered" evidence="1">
    <location>
        <begin position="30"/>
        <end position="59"/>
    </location>
</feature>
<dbReference type="AlphaFoldDB" id="A0A397IC35"/>
<sequence>MKFTAKTFIFLAIFCLIFIAVDSQTASNTTSPTYKGPSTSGSSLSAVNTATSSSKPSSGLPSYTPITYYYGDSSSSCPPKFFIPFLIGFVTGIGVLVLICIAIFIFRKKRANVGNVDILEIAGRDSREESR</sequence>
<dbReference type="Proteomes" id="UP000266861">
    <property type="component" value="Unassembled WGS sequence"/>
</dbReference>
<feature type="transmembrane region" description="Helical" evidence="2">
    <location>
        <begin position="81"/>
        <end position="106"/>
    </location>
</feature>
<keyword evidence="3" id="KW-0732">Signal</keyword>
<proteinExistence type="predicted"/>
<comment type="caution">
    <text evidence="4">The sequence shown here is derived from an EMBL/GenBank/DDBJ whole genome shotgun (WGS) entry which is preliminary data.</text>
</comment>
<organism evidence="4 5">
    <name type="scientific">Diversispora epigaea</name>
    <dbReference type="NCBI Taxonomy" id="1348612"/>
    <lineage>
        <taxon>Eukaryota</taxon>
        <taxon>Fungi</taxon>
        <taxon>Fungi incertae sedis</taxon>
        <taxon>Mucoromycota</taxon>
        <taxon>Glomeromycotina</taxon>
        <taxon>Glomeromycetes</taxon>
        <taxon>Diversisporales</taxon>
        <taxon>Diversisporaceae</taxon>
        <taxon>Diversispora</taxon>
    </lineage>
</organism>
<evidence type="ECO:0000256" key="1">
    <source>
        <dbReference type="SAM" id="MobiDB-lite"/>
    </source>
</evidence>
<feature type="signal peptide" evidence="3">
    <location>
        <begin position="1"/>
        <end position="23"/>
    </location>
</feature>
<evidence type="ECO:0000313" key="4">
    <source>
        <dbReference type="EMBL" id="RHZ73225.1"/>
    </source>
</evidence>
<evidence type="ECO:0000256" key="2">
    <source>
        <dbReference type="SAM" id="Phobius"/>
    </source>
</evidence>
<reference evidence="4 5" key="1">
    <citation type="submission" date="2018-08" db="EMBL/GenBank/DDBJ databases">
        <title>Genome and evolution of the arbuscular mycorrhizal fungus Diversispora epigaea (formerly Glomus versiforme) and its bacterial endosymbionts.</title>
        <authorList>
            <person name="Sun X."/>
            <person name="Fei Z."/>
            <person name="Harrison M."/>
        </authorList>
    </citation>
    <scope>NUCLEOTIDE SEQUENCE [LARGE SCALE GENOMIC DNA]</scope>
    <source>
        <strain evidence="4 5">IT104</strain>
    </source>
</reference>
<dbReference type="EMBL" id="PQFF01000215">
    <property type="protein sequence ID" value="RHZ73225.1"/>
    <property type="molecule type" value="Genomic_DNA"/>
</dbReference>
<keyword evidence="2" id="KW-0472">Membrane</keyword>
<feature type="chain" id="PRO_5017192973" description="Transmembrane protein" evidence="3">
    <location>
        <begin position="24"/>
        <end position="131"/>
    </location>
</feature>
<evidence type="ECO:0000256" key="3">
    <source>
        <dbReference type="SAM" id="SignalP"/>
    </source>
</evidence>
<gene>
    <name evidence="4" type="ORF">Glove_232g218</name>
</gene>
<accession>A0A397IC35</accession>
<keyword evidence="2" id="KW-0812">Transmembrane</keyword>
<keyword evidence="2" id="KW-1133">Transmembrane helix</keyword>
<evidence type="ECO:0008006" key="6">
    <source>
        <dbReference type="Google" id="ProtNLM"/>
    </source>
</evidence>
<feature type="compositionally biased region" description="Polar residues" evidence="1">
    <location>
        <begin position="30"/>
        <end position="51"/>
    </location>
</feature>
<keyword evidence="5" id="KW-1185">Reference proteome</keyword>